<evidence type="ECO:0000256" key="1">
    <source>
        <dbReference type="ARBA" id="ARBA00023027"/>
    </source>
</evidence>
<dbReference type="Pfam" id="PF02826">
    <property type="entry name" value="2-Hacid_dh_C"/>
    <property type="match status" value="1"/>
</dbReference>
<dbReference type="InterPro" id="IPR006139">
    <property type="entry name" value="D-isomer_2_OHA_DH_cat_dom"/>
</dbReference>
<keyword evidence="6" id="KW-1185">Reference proteome</keyword>
<keyword evidence="2" id="KW-0560">Oxidoreductase</keyword>
<dbReference type="InterPro" id="IPR043322">
    <property type="entry name" value="CtBP"/>
</dbReference>
<dbReference type="InterPro" id="IPR051638">
    <property type="entry name" value="CTBP_dehydrogenase"/>
</dbReference>
<dbReference type="GO" id="GO:0006357">
    <property type="term" value="P:regulation of transcription by RNA polymerase II"/>
    <property type="evidence" value="ECO:0007669"/>
    <property type="project" value="TreeGrafter"/>
</dbReference>
<dbReference type="Proteomes" id="UP000634530">
    <property type="component" value="Chromosome"/>
</dbReference>
<dbReference type="CDD" id="cd05299">
    <property type="entry name" value="CtBP_dh"/>
    <property type="match status" value="1"/>
</dbReference>
<evidence type="ECO:0000313" key="6">
    <source>
        <dbReference type="Proteomes" id="UP000634530"/>
    </source>
</evidence>
<dbReference type="PANTHER" id="PTHR46029">
    <property type="entry name" value="C-TERMINAL-BINDING PROTEIN"/>
    <property type="match status" value="1"/>
</dbReference>
<evidence type="ECO:0000259" key="3">
    <source>
        <dbReference type="Pfam" id="PF00389"/>
    </source>
</evidence>
<dbReference type="GO" id="GO:0051287">
    <property type="term" value="F:NAD binding"/>
    <property type="evidence" value="ECO:0007669"/>
    <property type="project" value="InterPro"/>
</dbReference>
<reference evidence="5 6" key="1">
    <citation type="journal article" date="2020" name="Microorganisms">
        <title>Reliable Identification of Environmental Pseudomonas Isolates Using the rpoD Gene.</title>
        <authorList>
            <consortium name="The Broad Institute Genome Sequencing Platform"/>
            <person name="Girard L."/>
            <person name="Lood C."/>
            <person name="Rokni-Zadeh H."/>
            <person name="van Noort V."/>
            <person name="Lavigne R."/>
            <person name="De Mot R."/>
        </authorList>
    </citation>
    <scope>NUCLEOTIDE SEQUENCE [LARGE SCALE GENOMIC DNA]</scope>
    <source>
        <strain evidence="5 6">RW8P3</strain>
    </source>
</reference>
<keyword evidence="1" id="KW-0520">NAD</keyword>
<dbReference type="EMBL" id="CP077093">
    <property type="protein sequence ID" value="QXI28063.1"/>
    <property type="molecule type" value="Genomic_DNA"/>
</dbReference>
<dbReference type="PANTHER" id="PTHR46029:SF7">
    <property type="entry name" value="C-TERMINAL-BINDING PROTEIN"/>
    <property type="match status" value="1"/>
</dbReference>
<dbReference type="GO" id="GO:0140297">
    <property type="term" value="F:DNA-binding transcription factor binding"/>
    <property type="evidence" value="ECO:0007669"/>
    <property type="project" value="TreeGrafter"/>
</dbReference>
<name>A0A9E6TR14_9PSED</name>
<dbReference type="RefSeq" id="WP_186684365.1">
    <property type="nucleotide sequence ID" value="NZ_CP077093.1"/>
</dbReference>
<comment type="similarity">
    <text evidence="2">Belongs to the D-isomer specific 2-hydroxyacid dehydrogenase family.</text>
</comment>
<sequence length="319" mass="34567">MKIGIIDSLHNSYVDQPDIEQRVLGGDASVTLYRVRSTDELPPDALECDGLISWHLVPLQAGFLGELKACRGIVRAAVGFDNIDLVAARQAGIAVANVPDYGTEEVADHALSLALSLLRRLPRGHAVVSSGSWDWREVGALPRLNQLHVGLIGCGRIGMAVALRFKAFGCRVSFYDPHQSSGVEKSLGVNRCETLAQLLECADLVSIHAPLDDRTRHLIGKEQLAALQGKYLVNTARGPIIDGAALRDAVADRLLAGLGLDVYEDERQAIPAEFLNRDDVLLSPHVAFYSDAALPELRAKAAQVLREILSQGQHRNVVN</sequence>
<dbReference type="InterPro" id="IPR006140">
    <property type="entry name" value="D-isomer_DH_NAD-bd"/>
</dbReference>
<dbReference type="AlphaFoldDB" id="A0A9E6TR14"/>
<reference evidence="5 6" key="2">
    <citation type="journal article" date="2021" name="Microorganisms">
        <title>The Ever-Expanding Pseudomonas Genus: Description of 43 New Species and Partition of the Pseudomonas putida Group.</title>
        <authorList>
            <person name="Girard L."/>
            <person name="Lood C."/>
            <person name="Hofte M."/>
            <person name="Vandamme P."/>
            <person name="Rokni-Zadeh H."/>
            <person name="van Noort V."/>
            <person name="Lavigne R."/>
            <person name="De Mot R."/>
        </authorList>
    </citation>
    <scope>NUCLEOTIDE SEQUENCE [LARGE SCALE GENOMIC DNA]</scope>
    <source>
        <strain evidence="5 6">RW8P3</strain>
    </source>
</reference>
<dbReference type="GO" id="GO:0003714">
    <property type="term" value="F:transcription corepressor activity"/>
    <property type="evidence" value="ECO:0007669"/>
    <property type="project" value="InterPro"/>
</dbReference>
<dbReference type="GO" id="GO:0001221">
    <property type="term" value="F:transcription coregulator binding"/>
    <property type="evidence" value="ECO:0007669"/>
    <property type="project" value="TreeGrafter"/>
</dbReference>
<dbReference type="GO" id="GO:0016616">
    <property type="term" value="F:oxidoreductase activity, acting on the CH-OH group of donors, NAD or NADP as acceptor"/>
    <property type="evidence" value="ECO:0007669"/>
    <property type="project" value="InterPro"/>
</dbReference>
<dbReference type="Pfam" id="PF00389">
    <property type="entry name" value="2-Hacid_dh"/>
    <property type="match status" value="1"/>
</dbReference>
<evidence type="ECO:0000313" key="5">
    <source>
        <dbReference type="EMBL" id="QXI28063.1"/>
    </source>
</evidence>
<dbReference type="KEGG" id="pvw:HU752_029985"/>
<dbReference type="InterPro" id="IPR036291">
    <property type="entry name" value="NAD(P)-bd_dom_sf"/>
</dbReference>
<protein>
    <submittedName>
        <fullName evidence="5">C-terminal binding protein</fullName>
    </submittedName>
</protein>
<proteinExistence type="inferred from homology"/>
<feature type="domain" description="D-isomer specific 2-hydroxyacid dehydrogenase NAD-binding" evidence="4">
    <location>
        <begin position="112"/>
        <end position="287"/>
    </location>
</feature>
<feature type="domain" description="D-isomer specific 2-hydroxyacid dehydrogenase catalytic" evidence="3">
    <location>
        <begin position="27"/>
        <end position="319"/>
    </location>
</feature>
<accession>A0A9E6TR14</accession>
<gene>
    <name evidence="5" type="ORF">HU752_029985</name>
</gene>
<dbReference type="SUPFAM" id="SSF51735">
    <property type="entry name" value="NAD(P)-binding Rossmann-fold domains"/>
    <property type="match status" value="1"/>
</dbReference>
<evidence type="ECO:0000259" key="4">
    <source>
        <dbReference type="Pfam" id="PF02826"/>
    </source>
</evidence>
<dbReference type="Gene3D" id="3.40.50.720">
    <property type="entry name" value="NAD(P)-binding Rossmann-like Domain"/>
    <property type="match status" value="2"/>
</dbReference>
<organism evidence="5 6">
    <name type="scientific">Pseudomonas vanderleydeniana</name>
    <dbReference type="NCBI Taxonomy" id="2745495"/>
    <lineage>
        <taxon>Bacteria</taxon>
        <taxon>Pseudomonadati</taxon>
        <taxon>Pseudomonadota</taxon>
        <taxon>Gammaproteobacteria</taxon>
        <taxon>Pseudomonadales</taxon>
        <taxon>Pseudomonadaceae</taxon>
        <taxon>Pseudomonas</taxon>
    </lineage>
</organism>
<dbReference type="SUPFAM" id="SSF52283">
    <property type="entry name" value="Formate/glycerate dehydrogenase catalytic domain-like"/>
    <property type="match status" value="1"/>
</dbReference>
<evidence type="ECO:0000256" key="2">
    <source>
        <dbReference type="RuleBase" id="RU003719"/>
    </source>
</evidence>